<accession>A0A9P6IYL7</accession>
<evidence type="ECO:0000313" key="1">
    <source>
        <dbReference type="EMBL" id="KAF9953923.1"/>
    </source>
</evidence>
<sequence length="517" mass="57628">MTLRPARAVDHLERYNITRSNLNIYHNVVIGNKLQSRHPADCIPPFASGDASVSRGWAQLLLHPISWLIEQHPTLSVVVGEHLSAKPMFLHLPQVDLQSLIRVAPVKTASDVGQVLEREHNLPFDLSNHAIPLWRLVVVPIEDDPSSFYLLYTFHHVIGDGRSAMALTEQLIQQLNLQVRTRNRTTSCASAEDVKIPIRSLKPIPASIEYRTNCYPSFRTLLVEATRAILLPAFVKKSLETRYWAGEIDSSLQVPNETELAYLAFSPEETKQIVCATKTRRTTVQSVLATAAIFATKSVFMSDEGVEEDVGAQREKRDEAIVFATPVSLRTLLQEPIAPEDQGNYTSEIMHNNIRVSKESGFWDMARVYRAQVVDGTTTPAGVRDLLEHFGMLSLLSTKDGGWEKFMASKVTEDQHGRKASVKLSNLGSGWTTITDDSTAESELWVQDAVFSQSSGVTASALTMSVATANGVLTVATTWQKAAFRGRARGELFVSEFKRILMEAIEEGRDEYFFRDV</sequence>
<evidence type="ECO:0000313" key="2">
    <source>
        <dbReference type="Proteomes" id="UP000738359"/>
    </source>
</evidence>
<dbReference type="Pfam" id="PF07247">
    <property type="entry name" value="AATase"/>
    <property type="match status" value="1"/>
</dbReference>
<dbReference type="EMBL" id="JAAAHY010001004">
    <property type="protein sequence ID" value="KAF9953923.1"/>
    <property type="molecule type" value="Genomic_DNA"/>
</dbReference>
<dbReference type="SUPFAM" id="SSF52777">
    <property type="entry name" value="CoA-dependent acyltransferases"/>
    <property type="match status" value="2"/>
</dbReference>
<dbReference type="Gene3D" id="3.30.559.10">
    <property type="entry name" value="Chloramphenicol acetyltransferase-like domain"/>
    <property type="match status" value="1"/>
</dbReference>
<dbReference type="PANTHER" id="PTHR28037:SF1">
    <property type="entry name" value="ALCOHOL O-ACETYLTRANSFERASE 1-RELATED"/>
    <property type="match status" value="1"/>
</dbReference>
<dbReference type="PANTHER" id="PTHR28037">
    <property type="entry name" value="ALCOHOL O-ACETYLTRANSFERASE 1-RELATED"/>
    <property type="match status" value="1"/>
</dbReference>
<organism evidence="1 2">
    <name type="scientific">Mortierella alpina</name>
    <name type="common">Oleaginous fungus</name>
    <name type="synonym">Mortierella renispora</name>
    <dbReference type="NCBI Taxonomy" id="64518"/>
    <lineage>
        <taxon>Eukaryota</taxon>
        <taxon>Fungi</taxon>
        <taxon>Fungi incertae sedis</taxon>
        <taxon>Mucoromycota</taxon>
        <taxon>Mortierellomycotina</taxon>
        <taxon>Mortierellomycetes</taxon>
        <taxon>Mortierellales</taxon>
        <taxon>Mortierellaceae</taxon>
        <taxon>Mortierella</taxon>
    </lineage>
</organism>
<reference evidence="1" key="1">
    <citation type="journal article" date="2020" name="Fungal Divers.">
        <title>Resolving the Mortierellaceae phylogeny through synthesis of multi-gene phylogenetics and phylogenomics.</title>
        <authorList>
            <person name="Vandepol N."/>
            <person name="Liber J."/>
            <person name="Desiro A."/>
            <person name="Na H."/>
            <person name="Kennedy M."/>
            <person name="Barry K."/>
            <person name="Grigoriev I.V."/>
            <person name="Miller A.N."/>
            <person name="O'Donnell K."/>
            <person name="Stajich J.E."/>
            <person name="Bonito G."/>
        </authorList>
    </citation>
    <scope>NUCLEOTIDE SEQUENCE</scope>
    <source>
        <strain evidence="1">CK1249</strain>
    </source>
</reference>
<dbReference type="InterPro" id="IPR010828">
    <property type="entry name" value="Atf2/Sli1-like"/>
</dbReference>
<dbReference type="Gene3D" id="3.30.559.30">
    <property type="entry name" value="Nonribosomal peptide synthetase, condensation domain"/>
    <property type="match status" value="1"/>
</dbReference>
<comment type="caution">
    <text evidence="1">The sequence shown here is derived from an EMBL/GenBank/DDBJ whole genome shotgun (WGS) entry which is preliminary data.</text>
</comment>
<evidence type="ECO:0008006" key="3">
    <source>
        <dbReference type="Google" id="ProtNLM"/>
    </source>
</evidence>
<protein>
    <recommendedName>
        <fullName evidence="3">Alcohol acetyltransferase</fullName>
    </recommendedName>
</protein>
<dbReference type="InterPro" id="IPR023213">
    <property type="entry name" value="CAT-like_dom_sf"/>
</dbReference>
<dbReference type="InterPro" id="IPR052058">
    <property type="entry name" value="Alcohol_O-acetyltransferase"/>
</dbReference>
<dbReference type="Proteomes" id="UP000738359">
    <property type="component" value="Unassembled WGS sequence"/>
</dbReference>
<proteinExistence type="predicted"/>
<dbReference type="AlphaFoldDB" id="A0A9P6IYL7"/>
<name>A0A9P6IYL7_MORAP</name>
<gene>
    <name evidence="1" type="ORF">BGZ70_000060</name>
</gene>
<dbReference type="OrthoDB" id="2150604at2759"/>
<keyword evidence="2" id="KW-1185">Reference proteome</keyword>